<sequence>MNNKHIGELVLDEIFIQKGVEIVAQQLNDHFTDAVVITVVPGGILFTADVVRKLNFDICMDYISCPHTPGERNNQSTIVFHNNIGIHGKDVILIDDAIESGGTMKRLVEHLTQTYSLKSLSVATLFVKPGRVNIPVKQFYAYEMENDDLLIGYGLPWQNKYRNIPFISKLKQ</sequence>
<dbReference type="Pfam" id="PF00156">
    <property type="entry name" value="Pribosyltran"/>
    <property type="match status" value="1"/>
</dbReference>
<dbReference type="RefSeq" id="WP_200807644.1">
    <property type="nucleotide sequence ID" value="NZ_AP024883.1"/>
</dbReference>
<dbReference type="Proteomes" id="UP000196125">
    <property type="component" value="Unassembled WGS sequence"/>
</dbReference>
<keyword evidence="5" id="KW-0808">Transferase</keyword>
<dbReference type="CDD" id="cd06223">
    <property type="entry name" value="PRTases_typeI"/>
    <property type="match status" value="1"/>
</dbReference>
<dbReference type="InterPro" id="IPR050408">
    <property type="entry name" value="HGPRT"/>
</dbReference>
<reference evidence="5 6" key="1">
    <citation type="submission" date="2017-05" db="EMBL/GenBank/DDBJ databases">
        <authorList>
            <person name="Song R."/>
            <person name="Chenine A.L."/>
            <person name="Ruprecht R.M."/>
        </authorList>
    </citation>
    <scope>NUCLEOTIDE SEQUENCE [LARGE SCALE GENOMIC DNA]</scope>
    <source>
        <strain evidence="5 6">CECT 7927</strain>
    </source>
</reference>
<comment type="catalytic activity">
    <reaction evidence="2">
        <text>IMP + diphosphate = hypoxanthine + 5-phospho-alpha-D-ribose 1-diphosphate</text>
        <dbReference type="Rhea" id="RHEA:17973"/>
        <dbReference type="ChEBI" id="CHEBI:17368"/>
        <dbReference type="ChEBI" id="CHEBI:33019"/>
        <dbReference type="ChEBI" id="CHEBI:58017"/>
        <dbReference type="ChEBI" id="CHEBI:58053"/>
        <dbReference type="EC" id="2.4.2.8"/>
    </reaction>
    <physiologicalReaction direction="right-to-left" evidence="2">
        <dbReference type="Rhea" id="RHEA:17975"/>
    </physiologicalReaction>
</comment>
<dbReference type="GO" id="GO:0032263">
    <property type="term" value="P:GMP salvage"/>
    <property type="evidence" value="ECO:0007669"/>
    <property type="project" value="TreeGrafter"/>
</dbReference>
<dbReference type="PANTHER" id="PTHR43340:SF1">
    <property type="entry name" value="HYPOXANTHINE PHOSPHORIBOSYLTRANSFERASE"/>
    <property type="match status" value="1"/>
</dbReference>
<dbReference type="Gene3D" id="3.40.50.2020">
    <property type="match status" value="1"/>
</dbReference>
<gene>
    <name evidence="5" type="primary">hpt_1</name>
    <name evidence="4" type="ORF">SBX37_14130</name>
    <name evidence="5" type="ORF">VIM7927_00434</name>
</gene>
<organism evidence="5 6">
    <name type="scientific">Vibrio mangrovi</name>
    <dbReference type="NCBI Taxonomy" id="474394"/>
    <lineage>
        <taxon>Bacteria</taxon>
        <taxon>Pseudomonadati</taxon>
        <taxon>Pseudomonadota</taxon>
        <taxon>Gammaproteobacteria</taxon>
        <taxon>Vibrionales</taxon>
        <taxon>Vibrionaceae</taxon>
        <taxon>Vibrio</taxon>
    </lineage>
</organism>
<dbReference type="Proteomes" id="UP001283366">
    <property type="component" value="Unassembled WGS sequence"/>
</dbReference>
<feature type="domain" description="Phosphoribosyltransferase" evidence="3">
    <location>
        <begin position="18"/>
        <end position="141"/>
    </location>
</feature>
<evidence type="ECO:0000256" key="2">
    <source>
        <dbReference type="ARBA" id="ARBA00049402"/>
    </source>
</evidence>
<dbReference type="EMBL" id="FXXI01000001">
    <property type="protein sequence ID" value="SMR99210.1"/>
    <property type="molecule type" value="Genomic_DNA"/>
</dbReference>
<dbReference type="GO" id="GO:0000287">
    <property type="term" value="F:magnesium ion binding"/>
    <property type="evidence" value="ECO:0007669"/>
    <property type="project" value="TreeGrafter"/>
</dbReference>
<dbReference type="EMBL" id="JAWRCO010000001">
    <property type="protein sequence ID" value="MDW6003993.1"/>
    <property type="molecule type" value="Genomic_DNA"/>
</dbReference>
<proteinExistence type="predicted"/>
<protein>
    <submittedName>
        <fullName evidence="5">Hypoxanthine-guanine phosphoribosyltransferase</fullName>
        <ecNumber evidence="5">2.4.2.8</ecNumber>
    </submittedName>
    <submittedName>
        <fullName evidence="4">Phosphoribosyltransferase family protein</fullName>
    </submittedName>
</protein>
<evidence type="ECO:0000259" key="3">
    <source>
        <dbReference type="Pfam" id="PF00156"/>
    </source>
</evidence>
<keyword evidence="7" id="KW-1185">Reference proteome</keyword>
<dbReference type="AlphaFoldDB" id="A0A1Y6IQY5"/>
<evidence type="ECO:0000313" key="5">
    <source>
        <dbReference type="EMBL" id="SMR99210.1"/>
    </source>
</evidence>
<comment type="catalytic activity">
    <reaction evidence="1">
        <text>GMP + diphosphate = guanine + 5-phospho-alpha-D-ribose 1-diphosphate</text>
        <dbReference type="Rhea" id="RHEA:25424"/>
        <dbReference type="ChEBI" id="CHEBI:16235"/>
        <dbReference type="ChEBI" id="CHEBI:33019"/>
        <dbReference type="ChEBI" id="CHEBI:58017"/>
        <dbReference type="ChEBI" id="CHEBI:58115"/>
        <dbReference type="EC" id="2.4.2.8"/>
    </reaction>
    <physiologicalReaction direction="right-to-left" evidence="1">
        <dbReference type="Rhea" id="RHEA:25426"/>
    </physiologicalReaction>
</comment>
<evidence type="ECO:0000313" key="6">
    <source>
        <dbReference type="Proteomes" id="UP000196125"/>
    </source>
</evidence>
<reference evidence="4 7" key="2">
    <citation type="submission" date="2023-11" db="EMBL/GenBank/DDBJ databases">
        <title>Plant-associative lifestyle of Vibrio porteresiae and its evolutionary dynamics.</title>
        <authorList>
            <person name="Rameshkumar N."/>
            <person name="Kirti K."/>
        </authorList>
    </citation>
    <scope>NUCLEOTIDE SEQUENCE [LARGE SCALE GENOMIC DNA]</scope>
    <source>
        <strain evidence="4 7">MSSRF38</strain>
    </source>
</reference>
<accession>A0A1Y6IQY5</accession>
<evidence type="ECO:0000313" key="7">
    <source>
        <dbReference type="Proteomes" id="UP001283366"/>
    </source>
</evidence>
<evidence type="ECO:0000313" key="4">
    <source>
        <dbReference type="EMBL" id="MDW6003993.1"/>
    </source>
</evidence>
<dbReference type="GO" id="GO:0005829">
    <property type="term" value="C:cytosol"/>
    <property type="evidence" value="ECO:0007669"/>
    <property type="project" value="TreeGrafter"/>
</dbReference>
<dbReference type="InterPro" id="IPR000836">
    <property type="entry name" value="PRTase_dom"/>
</dbReference>
<name>A0A1Y6IQY5_9VIBR</name>
<dbReference type="GO" id="GO:0006178">
    <property type="term" value="P:guanine salvage"/>
    <property type="evidence" value="ECO:0007669"/>
    <property type="project" value="TreeGrafter"/>
</dbReference>
<dbReference type="SUPFAM" id="SSF53271">
    <property type="entry name" value="PRTase-like"/>
    <property type="match status" value="1"/>
</dbReference>
<dbReference type="PANTHER" id="PTHR43340">
    <property type="entry name" value="HYPOXANTHINE-GUANINE PHOSPHORIBOSYLTRANSFERASE"/>
    <property type="match status" value="1"/>
</dbReference>
<keyword evidence="5" id="KW-0328">Glycosyltransferase</keyword>
<dbReference type="InterPro" id="IPR029057">
    <property type="entry name" value="PRTase-like"/>
</dbReference>
<dbReference type="GO" id="GO:0046100">
    <property type="term" value="P:hypoxanthine metabolic process"/>
    <property type="evidence" value="ECO:0007669"/>
    <property type="project" value="TreeGrafter"/>
</dbReference>
<dbReference type="EC" id="2.4.2.8" evidence="5"/>
<dbReference type="GO" id="GO:0032264">
    <property type="term" value="P:IMP salvage"/>
    <property type="evidence" value="ECO:0007669"/>
    <property type="project" value="TreeGrafter"/>
</dbReference>
<dbReference type="GO" id="GO:0004422">
    <property type="term" value="F:hypoxanthine phosphoribosyltransferase activity"/>
    <property type="evidence" value="ECO:0007669"/>
    <property type="project" value="TreeGrafter"/>
</dbReference>
<evidence type="ECO:0000256" key="1">
    <source>
        <dbReference type="ARBA" id="ARBA00048811"/>
    </source>
</evidence>